<comment type="caution">
    <text evidence="5">The sequence shown here is derived from an EMBL/GenBank/DDBJ whole genome shotgun (WGS) entry which is preliminary data.</text>
</comment>
<dbReference type="Proteomes" id="UP000037660">
    <property type="component" value="Unassembled WGS sequence"/>
</dbReference>
<evidence type="ECO:0000256" key="2">
    <source>
        <dbReference type="ARBA" id="ARBA00023163"/>
    </source>
</evidence>
<evidence type="ECO:0000256" key="3">
    <source>
        <dbReference type="SAM" id="MobiDB-lite"/>
    </source>
</evidence>
<dbReference type="EMBL" id="BBYR01000006">
    <property type="protein sequence ID" value="GAP34252.1"/>
    <property type="molecule type" value="Genomic_DNA"/>
</dbReference>
<dbReference type="PROSITE" id="PS50937">
    <property type="entry name" value="HTH_MERR_2"/>
    <property type="match status" value="1"/>
</dbReference>
<dbReference type="GO" id="GO:0003677">
    <property type="term" value="F:DNA binding"/>
    <property type="evidence" value="ECO:0007669"/>
    <property type="project" value="InterPro"/>
</dbReference>
<sequence length="125" mass="13431">MRRLVFIRRCRDFGFSIDQVRELVGLVDEPDRPCVEVRDIAASHLQQVRRKLDELKALETSLSAIVCGCNVACAGGAAVDCTILEDLAVPGEDPARAPGTGCCPPRAVETPSFNETQGHGVRPSG</sequence>
<protein>
    <submittedName>
        <fullName evidence="5">Heavy metal resistance transcriptional regulator HmrR</fullName>
    </submittedName>
</protein>
<dbReference type="Pfam" id="PF09278">
    <property type="entry name" value="MerR-DNA-bind"/>
    <property type="match status" value="1"/>
</dbReference>
<dbReference type="SUPFAM" id="SSF46955">
    <property type="entry name" value="Putative DNA-binding domain"/>
    <property type="match status" value="1"/>
</dbReference>
<accession>A0A0K8NV36</accession>
<evidence type="ECO:0000313" key="6">
    <source>
        <dbReference type="Proteomes" id="UP000037660"/>
    </source>
</evidence>
<keyword evidence="2" id="KW-0804">Transcription</keyword>
<dbReference type="InterPro" id="IPR000551">
    <property type="entry name" value="MerR-type_HTH_dom"/>
</dbReference>
<organism evidence="5 6">
    <name type="scientific">Piscinibacter sakaiensis</name>
    <name type="common">Ideonella sakaiensis</name>
    <dbReference type="NCBI Taxonomy" id="1547922"/>
    <lineage>
        <taxon>Bacteria</taxon>
        <taxon>Pseudomonadati</taxon>
        <taxon>Pseudomonadota</taxon>
        <taxon>Betaproteobacteria</taxon>
        <taxon>Burkholderiales</taxon>
        <taxon>Sphaerotilaceae</taxon>
        <taxon>Piscinibacter</taxon>
    </lineage>
</organism>
<evidence type="ECO:0000313" key="5">
    <source>
        <dbReference type="EMBL" id="GAP34252.1"/>
    </source>
</evidence>
<evidence type="ECO:0000256" key="1">
    <source>
        <dbReference type="ARBA" id="ARBA00023015"/>
    </source>
</evidence>
<dbReference type="STRING" id="1547922.ISF6_4031"/>
<dbReference type="GO" id="GO:0006355">
    <property type="term" value="P:regulation of DNA-templated transcription"/>
    <property type="evidence" value="ECO:0007669"/>
    <property type="project" value="InterPro"/>
</dbReference>
<dbReference type="InterPro" id="IPR009061">
    <property type="entry name" value="DNA-bd_dom_put_sf"/>
</dbReference>
<dbReference type="InterPro" id="IPR015358">
    <property type="entry name" value="Tscrpt_reg_MerR_DNA-bd"/>
</dbReference>
<feature type="domain" description="HTH merR-type" evidence="4">
    <location>
        <begin position="1"/>
        <end position="26"/>
    </location>
</feature>
<gene>
    <name evidence="5" type="ORF">ISF6_4031</name>
</gene>
<evidence type="ECO:0000259" key="4">
    <source>
        <dbReference type="PROSITE" id="PS50937"/>
    </source>
</evidence>
<feature type="region of interest" description="Disordered" evidence="3">
    <location>
        <begin position="94"/>
        <end position="125"/>
    </location>
</feature>
<keyword evidence="1" id="KW-0805">Transcription regulation</keyword>
<keyword evidence="6" id="KW-1185">Reference proteome</keyword>
<reference evidence="6" key="1">
    <citation type="submission" date="2015-07" db="EMBL/GenBank/DDBJ databases">
        <title>Discovery of a poly(ethylene terephthalate assimilation.</title>
        <authorList>
            <person name="Yoshida S."/>
            <person name="Hiraga K."/>
            <person name="Takehana T."/>
            <person name="Taniguchi I."/>
            <person name="Yamaji H."/>
            <person name="Maeda Y."/>
            <person name="Toyohara K."/>
            <person name="Miyamoto K."/>
            <person name="Kimura Y."/>
            <person name="Oda K."/>
        </authorList>
    </citation>
    <scope>NUCLEOTIDE SEQUENCE [LARGE SCALE GENOMIC DNA]</scope>
    <source>
        <strain evidence="6">NBRC 110686 / TISTR 2288 / 201-F6</strain>
    </source>
</reference>
<reference evidence="5 6" key="2">
    <citation type="journal article" date="2016" name="Science">
        <title>A bacterium that degrades and assimilates poly(ethylene terephthalate).</title>
        <authorList>
            <person name="Yoshida S."/>
            <person name="Hiraga K."/>
            <person name="Takehana T."/>
            <person name="Taniguchi I."/>
            <person name="Yamaji H."/>
            <person name="Maeda Y."/>
            <person name="Toyohara K."/>
            <person name="Miyamoto K."/>
            <person name="Kimura Y."/>
            <person name="Oda K."/>
        </authorList>
    </citation>
    <scope>NUCLEOTIDE SEQUENCE [LARGE SCALE GENOMIC DNA]</scope>
    <source>
        <strain evidence="6">NBRC 110686 / TISTR 2288 / 201-F6</strain>
    </source>
</reference>
<proteinExistence type="predicted"/>
<dbReference type="Gene3D" id="1.10.1660.10">
    <property type="match status" value="1"/>
</dbReference>
<name>A0A0K8NV36_PISS1</name>
<dbReference type="AlphaFoldDB" id="A0A0K8NV36"/>